<evidence type="ECO:0000313" key="2">
    <source>
        <dbReference type="EMBL" id="PHJ15176.1"/>
    </source>
</evidence>
<keyword evidence="3" id="KW-1185">Reference proteome</keyword>
<accession>A0A2C6KFR5</accession>
<name>A0A2C6KFR5_9APIC</name>
<dbReference type="Proteomes" id="UP000221165">
    <property type="component" value="Unassembled WGS sequence"/>
</dbReference>
<dbReference type="AlphaFoldDB" id="A0A2C6KFR5"/>
<feature type="compositionally biased region" description="Polar residues" evidence="1">
    <location>
        <begin position="9"/>
        <end position="24"/>
    </location>
</feature>
<evidence type="ECO:0000256" key="1">
    <source>
        <dbReference type="SAM" id="MobiDB-lite"/>
    </source>
</evidence>
<reference evidence="2 3" key="1">
    <citation type="journal article" date="2017" name="Int. J. Parasitol.">
        <title>The genome of the protozoan parasite Cystoisospora suis and a reverse vaccinology approach to identify vaccine candidates.</title>
        <authorList>
            <person name="Palmieri N."/>
            <person name="Shrestha A."/>
            <person name="Ruttkowski B."/>
            <person name="Beck T."/>
            <person name="Vogl C."/>
            <person name="Tomley F."/>
            <person name="Blake D.P."/>
            <person name="Joachim A."/>
        </authorList>
    </citation>
    <scope>NUCLEOTIDE SEQUENCE [LARGE SCALE GENOMIC DNA]</scope>
    <source>
        <strain evidence="2 3">Wien I</strain>
    </source>
</reference>
<dbReference type="EMBL" id="MIGC01009280">
    <property type="protein sequence ID" value="PHJ15176.1"/>
    <property type="molecule type" value="Genomic_DNA"/>
</dbReference>
<dbReference type="VEuPathDB" id="ToxoDB:CSUI_011013"/>
<gene>
    <name evidence="2" type="ORF">CSUI_011013</name>
</gene>
<dbReference type="RefSeq" id="XP_067916910.1">
    <property type="nucleotide sequence ID" value="XM_068071114.1"/>
</dbReference>
<proteinExistence type="predicted"/>
<organism evidence="2 3">
    <name type="scientific">Cystoisospora suis</name>
    <dbReference type="NCBI Taxonomy" id="483139"/>
    <lineage>
        <taxon>Eukaryota</taxon>
        <taxon>Sar</taxon>
        <taxon>Alveolata</taxon>
        <taxon>Apicomplexa</taxon>
        <taxon>Conoidasida</taxon>
        <taxon>Coccidia</taxon>
        <taxon>Eucoccidiorida</taxon>
        <taxon>Eimeriorina</taxon>
        <taxon>Sarcocystidae</taxon>
        <taxon>Cystoisospora</taxon>
    </lineage>
</organism>
<evidence type="ECO:0000313" key="3">
    <source>
        <dbReference type="Proteomes" id="UP000221165"/>
    </source>
</evidence>
<comment type="caution">
    <text evidence="2">The sequence shown here is derived from an EMBL/GenBank/DDBJ whole genome shotgun (WGS) entry which is preliminary data.</text>
</comment>
<protein>
    <submittedName>
        <fullName evidence="2">Regulator of chromosome condensation repeat-containing protein</fullName>
    </submittedName>
</protein>
<feature type="region of interest" description="Disordered" evidence="1">
    <location>
        <begin position="1"/>
        <end position="24"/>
    </location>
</feature>
<feature type="non-terminal residue" evidence="2">
    <location>
        <position position="1"/>
    </location>
</feature>
<dbReference type="GeneID" id="94434325"/>
<feature type="non-terminal residue" evidence="2">
    <location>
        <position position="87"/>
    </location>
</feature>
<sequence length="87" mass="9516">DGSYGDSLLHSSDNTGGTASTSFYAEQRGDEEISLLVDKLAMLSEELEMSTRENLLLAAVLSGTSRQLKEALHQNAILQTELEVMRK</sequence>